<reference evidence="8" key="1">
    <citation type="submission" date="2025-08" db="UniProtKB">
        <authorList>
            <consortium name="RefSeq"/>
        </authorList>
    </citation>
    <scope>IDENTIFICATION</scope>
    <source>
        <tissue evidence="8">Muscle</tissue>
    </source>
</reference>
<dbReference type="KEGG" id="ncc:104957648"/>
<dbReference type="AlphaFoldDB" id="A0A6I9P9R6"/>
<protein>
    <submittedName>
        <fullName evidence="8">Xenotropic and polytropic retrovirus receptor 1 homolog</fullName>
    </submittedName>
</protein>
<keyword evidence="3 5" id="KW-1133">Transmembrane helix</keyword>
<feature type="transmembrane region" description="Helical" evidence="5">
    <location>
        <begin position="131"/>
        <end position="150"/>
    </location>
</feature>
<dbReference type="GO" id="GO:0005794">
    <property type="term" value="C:Golgi apparatus"/>
    <property type="evidence" value="ECO:0007669"/>
    <property type="project" value="TreeGrafter"/>
</dbReference>
<sequence>MSVFPLFLLQPALAWTTFRVGLYCGFFIILAIAFILSGAVFVRFENIWPLVRIYRGGFLLIQFLFLLGINTYGWRQAGVNHVLIFEINPRNNLSHQHLFEIAGFLGVLWCLSILSCLYSDYTYLPMQINPLILYGFMLLFLINPFKTGYYKSRFWLLKLLFRVLTAPFHRVEFADFWLADQLNSLVFVLMDLEYLVCYYIFELQWSNSRGLLPRDQDSGGHVCHSYSYGLRAVIQCLPAWFRFVQCLRRYRDTKRAFPHLVNAGKYSTTFFVVTFAALYATHRGRSQETENI</sequence>
<keyword evidence="2 5" id="KW-0812">Transmembrane</keyword>
<evidence type="ECO:0000313" key="7">
    <source>
        <dbReference type="Proteomes" id="UP000504611"/>
    </source>
</evidence>
<dbReference type="GO" id="GO:0000822">
    <property type="term" value="F:inositol hexakisphosphate binding"/>
    <property type="evidence" value="ECO:0007669"/>
    <property type="project" value="TreeGrafter"/>
</dbReference>
<feature type="transmembrane region" description="Helical" evidence="5">
    <location>
        <begin position="98"/>
        <end position="119"/>
    </location>
</feature>
<dbReference type="OrthoDB" id="9970435at2759"/>
<dbReference type="GO" id="GO:0005886">
    <property type="term" value="C:plasma membrane"/>
    <property type="evidence" value="ECO:0007669"/>
    <property type="project" value="TreeGrafter"/>
</dbReference>
<dbReference type="RefSeq" id="XP_010783598.1">
    <property type="nucleotide sequence ID" value="XM_010785296.1"/>
</dbReference>
<evidence type="ECO:0000259" key="6">
    <source>
        <dbReference type="PROSITE" id="PS51380"/>
    </source>
</evidence>
<evidence type="ECO:0000256" key="2">
    <source>
        <dbReference type="ARBA" id="ARBA00022692"/>
    </source>
</evidence>
<dbReference type="PANTHER" id="PTHR10783:SF132">
    <property type="entry name" value="SI:DKEY-6N6.7 PROTEIN"/>
    <property type="match status" value="1"/>
</dbReference>
<feature type="domain" description="EXS" evidence="6">
    <location>
        <begin position="222"/>
        <end position="292"/>
    </location>
</feature>
<dbReference type="GeneID" id="104957648"/>
<dbReference type="Pfam" id="PF03124">
    <property type="entry name" value="EXS"/>
    <property type="match status" value="1"/>
</dbReference>
<name>A0A6I9P9R6_9TELE</name>
<dbReference type="Proteomes" id="UP000504611">
    <property type="component" value="Unplaced"/>
</dbReference>
<keyword evidence="8" id="KW-0675">Receptor</keyword>
<organism evidence="7 8">
    <name type="scientific">Notothenia coriiceps</name>
    <name type="common">black rockcod</name>
    <dbReference type="NCBI Taxonomy" id="8208"/>
    <lineage>
        <taxon>Eukaryota</taxon>
        <taxon>Metazoa</taxon>
        <taxon>Chordata</taxon>
        <taxon>Craniata</taxon>
        <taxon>Vertebrata</taxon>
        <taxon>Euteleostomi</taxon>
        <taxon>Actinopterygii</taxon>
        <taxon>Neopterygii</taxon>
        <taxon>Teleostei</taxon>
        <taxon>Neoteleostei</taxon>
        <taxon>Acanthomorphata</taxon>
        <taxon>Eupercaria</taxon>
        <taxon>Perciformes</taxon>
        <taxon>Notothenioidei</taxon>
        <taxon>Nototheniidae</taxon>
        <taxon>Notothenia</taxon>
    </lineage>
</organism>
<dbReference type="PROSITE" id="PS51380">
    <property type="entry name" value="EXS"/>
    <property type="match status" value="1"/>
</dbReference>
<dbReference type="InterPro" id="IPR004342">
    <property type="entry name" value="EXS_C"/>
</dbReference>
<comment type="subcellular location">
    <subcellularLocation>
        <location evidence="1">Membrane</location>
        <topology evidence="1">Multi-pass membrane protein</topology>
    </subcellularLocation>
</comment>
<evidence type="ECO:0000256" key="1">
    <source>
        <dbReference type="ARBA" id="ARBA00004141"/>
    </source>
</evidence>
<evidence type="ECO:0000313" key="8">
    <source>
        <dbReference type="RefSeq" id="XP_010783598.1"/>
    </source>
</evidence>
<accession>A0A6I9P9R6</accession>
<dbReference type="GO" id="GO:0016036">
    <property type="term" value="P:cellular response to phosphate starvation"/>
    <property type="evidence" value="ECO:0007669"/>
    <property type="project" value="TreeGrafter"/>
</dbReference>
<gene>
    <name evidence="8" type="primary">LOC104957648</name>
</gene>
<dbReference type="GO" id="GO:0006817">
    <property type="term" value="P:phosphate ion transport"/>
    <property type="evidence" value="ECO:0007669"/>
    <property type="project" value="TreeGrafter"/>
</dbReference>
<feature type="transmembrane region" description="Helical" evidence="5">
    <location>
        <begin position="24"/>
        <end position="44"/>
    </location>
</feature>
<evidence type="ECO:0000256" key="5">
    <source>
        <dbReference type="SAM" id="Phobius"/>
    </source>
</evidence>
<proteinExistence type="predicted"/>
<keyword evidence="7" id="KW-1185">Reference proteome</keyword>
<dbReference type="PANTHER" id="PTHR10783">
    <property type="entry name" value="XENOTROPIC AND POLYTROPIC RETROVIRUS RECEPTOR 1-RELATED"/>
    <property type="match status" value="1"/>
</dbReference>
<keyword evidence="4 5" id="KW-0472">Membrane</keyword>
<feature type="transmembrane region" description="Helical" evidence="5">
    <location>
        <begin position="56"/>
        <end position="74"/>
    </location>
</feature>
<evidence type="ECO:0000256" key="4">
    <source>
        <dbReference type="ARBA" id="ARBA00023136"/>
    </source>
</evidence>
<evidence type="ECO:0000256" key="3">
    <source>
        <dbReference type="ARBA" id="ARBA00022989"/>
    </source>
</evidence>